<dbReference type="AlphaFoldDB" id="A0A1G7NT63"/>
<evidence type="ECO:0000313" key="2">
    <source>
        <dbReference type="Proteomes" id="UP000199203"/>
    </source>
</evidence>
<name>A0A1G7NT63_9FLAO</name>
<protein>
    <submittedName>
        <fullName evidence="1">Uncharacterized protein</fullName>
    </submittedName>
</protein>
<accession>A0A1G7NT63</accession>
<proteinExistence type="predicted"/>
<dbReference type="InterPro" id="IPR046155">
    <property type="entry name" value="DUF6157"/>
</dbReference>
<dbReference type="Pfam" id="PF19654">
    <property type="entry name" value="DUF6157"/>
    <property type="match status" value="1"/>
</dbReference>
<reference evidence="2" key="1">
    <citation type="submission" date="2016-10" db="EMBL/GenBank/DDBJ databases">
        <authorList>
            <person name="Varghese N."/>
            <person name="Submissions S."/>
        </authorList>
    </citation>
    <scope>NUCLEOTIDE SEQUENCE [LARGE SCALE GENOMIC DNA]</scope>
    <source>
        <strain evidence="2">DSM 19684</strain>
    </source>
</reference>
<dbReference type="Proteomes" id="UP000199203">
    <property type="component" value="Unassembled WGS sequence"/>
</dbReference>
<organism evidence="1 2">
    <name type="scientific">Epilithonimonas hungarica</name>
    <dbReference type="NCBI Taxonomy" id="454006"/>
    <lineage>
        <taxon>Bacteria</taxon>
        <taxon>Pseudomonadati</taxon>
        <taxon>Bacteroidota</taxon>
        <taxon>Flavobacteriia</taxon>
        <taxon>Flavobacteriales</taxon>
        <taxon>Weeksellaceae</taxon>
        <taxon>Chryseobacterium group</taxon>
        <taxon>Epilithonimonas</taxon>
    </lineage>
</organism>
<gene>
    <name evidence="1" type="ORF">SAMN05421825_2059</name>
</gene>
<dbReference type="STRING" id="454006.SAMN05421825_2059"/>
<keyword evidence="2" id="KW-1185">Reference proteome</keyword>
<dbReference type="EMBL" id="FNBH01000002">
    <property type="protein sequence ID" value="SDF76529.1"/>
    <property type="molecule type" value="Genomic_DNA"/>
</dbReference>
<evidence type="ECO:0000313" key="1">
    <source>
        <dbReference type="EMBL" id="SDF76529.1"/>
    </source>
</evidence>
<sequence>MPFVVEFLNMKTHTTNYTNTLIEIAEDSPVSASVIPVVKKDKKTIANYQYEKLSKHPLKYTSDELLFDIFAERNNISPSELEEEKQNFFSKGQACLRTSPLAKKNGFGIFHNQDSKVQLIPAESEEYQKLLKDDSVKKIRAMKSKKNK</sequence>